<dbReference type="Gene3D" id="1.20.5.4880">
    <property type="match status" value="1"/>
</dbReference>
<evidence type="ECO:0000256" key="1">
    <source>
        <dbReference type="ARBA" id="ARBA00023054"/>
    </source>
</evidence>
<gene>
    <name evidence="5" type="ORF">LARSCL_LOCUS12010</name>
</gene>
<feature type="coiled-coil region" evidence="3">
    <location>
        <begin position="143"/>
        <end position="234"/>
    </location>
</feature>
<dbReference type="GO" id="GO:0005085">
    <property type="term" value="F:guanyl-nucleotide exchange factor activity"/>
    <property type="evidence" value="ECO:0007669"/>
    <property type="project" value="InterPro"/>
</dbReference>
<dbReference type="GO" id="GO:0070319">
    <property type="term" value="C:Golgi to plasma membrane transport vesicle"/>
    <property type="evidence" value="ECO:0007669"/>
    <property type="project" value="TreeGrafter"/>
</dbReference>
<dbReference type="Pfam" id="PF06428">
    <property type="entry name" value="Sec2p"/>
    <property type="match status" value="1"/>
</dbReference>
<dbReference type="GO" id="GO:0006887">
    <property type="term" value="P:exocytosis"/>
    <property type="evidence" value="ECO:0007669"/>
    <property type="project" value="TreeGrafter"/>
</dbReference>
<protein>
    <recommendedName>
        <fullName evidence="4">GDP/GTP exchange factor Sec2 N-terminal domain-containing protein</fullName>
    </recommendedName>
</protein>
<dbReference type="CDD" id="cd21044">
    <property type="entry name" value="Rab11BD_RAB3IP_like"/>
    <property type="match status" value="1"/>
</dbReference>
<comment type="caution">
    <text evidence="5">The sequence shown here is derived from an EMBL/GenBank/DDBJ whole genome shotgun (WGS) entry which is preliminary data.</text>
</comment>
<dbReference type="InterPro" id="IPR009449">
    <property type="entry name" value="Sec2_N"/>
</dbReference>
<evidence type="ECO:0000256" key="3">
    <source>
        <dbReference type="SAM" id="Coils"/>
    </source>
</evidence>
<keyword evidence="6" id="KW-1185">Reference proteome</keyword>
<proteinExistence type="inferred from homology"/>
<evidence type="ECO:0000259" key="4">
    <source>
        <dbReference type="Pfam" id="PF06428"/>
    </source>
</evidence>
<dbReference type="SUPFAM" id="SSF144284">
    <property type="entry name" value="Sec2 N-terminal region"/>
    <property type="match status" value="1"/>
</dbReference>
<dbReference type="AlphaFoldDB" id="A0AAV2AE48"/>
<dbReference type="InterPro" id="IPR040351">
    <property type="entry name" value="RAB3IL/RAB3IP/Sec2"/>
</dbReference>
<comment type="similarity">
    <text evidence="2">Belongs to the SEC2 family.</text>
</comment>
<dbReference type="PANTHER" id="PTHR14430:SF0">
    <property type="entry name" value="SEC2P DOMAIN-CONTAINING PROTEIN"/>
    <property type="match status" value="1"/>
</dbReference>
<name>A0AAV2AE48_9ARAC</name>
<dbReference type="PANTHER" id="PTHR14430">
    <property type="entry name" value="RABIN3-RELATED"/>
    <property type="match status" value="1"/>
</dbReference>
<dbReference type="EMBL" id="CAXIEN010000154">
    <property type="protein sequence ID" value="CAL1282271.1"/>
    <property type="molecule type" value="Genomic_DNA"/>
</dbReference>
<accession>A0AAV2AE48</accession>
<evidence type="ECO:0000313" key="6">
    <source>
        <dbReference type="Proteomes" id="UP001497382"/>
    </source>
</evidence>
<feature type="domain" description="GDP/GTP exchange factor Sec2 N-terminal" evidence="4">
    <location>
        <begin position="137"/>
        <end position="236"/>
    </location>
</feature>
<dbReference type="Proteomes" id="UP001497382">
    <property type="component" value="Unassembled WGS sequence"/>
</dbReference>
<dbReference type="Pfam" id="PF25555">
    <property type="entry name" value="RAB3A-like_C"/>
    <property type="match status" value="1"/>
</dbReference>
<sequence>MADLAVCHEESEFLASSEKELVDKMLLGVSSGNSTNGDKEKIVDQQKETVSLEGRHQTHVTFQIPSSIDSPKVSPNTKVNSEYIARASTMRTKIEEKITDIERKMEHPALDSSSESIDKEWSPADYNLIKVLDPKRSRSCSVSEMRQSTIDRLQSKLEKAEKDLELREEEVQRLRKIRDEVGFEIEDLTASLFEEANNMVKNAQIKQQKAEKIAKEANMKLGILQEEVQALKNIVQSSVLYSSTSECLEMQEKKTSVPQREMYEVDPIFNDEFVKWRQNPNLDKETPFMKRIYDEDIKACLCFRNSELSANVLSAIEEDKIIIEKIHLTKNEPLPKVCDLMNAPRLCPYKMYLDGTNSYNISALSRNRIAAICDLFCYLRYIQRGLITVRIHEVYLEILKKRRRITSAKLGLIDDIVE</sequence>
<reference evidence="5 6" key="1">
    <citation type="submission" date="2024-04" db="EMBL/GenBank/DDBJ databases">
        <authorList>
            <person name="Rising A."/>
            <person name="Reimegard J."/>
            <person name="Sonavane S."/>
            <person name="Akerstrom W."/>
            <person name="Nylinder S."/>
            <person name="Hedman E."/>
            <person name="Kallberg Y."/>
        </authorList>
    </citation>
    <scope>NUCLEOTIDE SEQUENCE [LARGE SCALE GENOMIC DNA]</scope>
</reference>
<organism evidence="5 6">
    <name type="scientific">Larinioides sclopetarius</name>
    <dbReference type="NCBI Taxonomy" id="280406"/>
    <lineage>
        <taxon>Eukaryota</taxon>
        <taxon>Metazoa</taxon>
        <taxon>Ecdysozoa</taxon>
        <taxon>Arthropoda</taxon>
        <taxon>Chelicerata</taxon>
        <taxon>Arachnida</taxon>
        <taxon>Araneae</taxon>
        <taxon>Araneomorphae</taxon>
        <taxon>Entelegynae</taxon>
        <taxon>Araneoidea</taxon>
        <taxon>Araneidae</taxon>
        <taxon>Larinioides</taxon>
    </lineage>
</organism>
<evidence type="ECO:0000313" key="5">
    <source>
        <dbReference type="EMBL" id="CAL1282271.1"/>
    </source>
</evidence>
<evidence type="ECO:0000256" key="2">
    <source>
        <dbReference type="ARBA" id="ARBA00025794"/>
    </source>
</evidence>
<keyword evidence="1 3" id="KW-0175">Coiled coil</keyword>